<organism evidence="12 13">
    <name type="scientific">Shewanella pneumatophori</name>
    <dbReference type="NCBI Taxonomy" id="314092"/>
    <lineage>
        <taxon>Bacteria</taxon>
        <taxon>Pseudomonadati</taxon>
        <taxon>Pseudomonadota</taxon>
        <taxon>Gammaproteobacteria</taxon>
        <taxon>Alteromonadales</taxon>
        <taxon>Shewanellaceae</taxon>
        <taxon>Shewanella</taxon>
    </lineage>
</organism>
<gene>
    <name evidence="12" type="ORF">L2740_04105</name>
</gene>
<dbReference type="InterPro" id="IPR002104">
    <property type="entry name" value="Integrase_catalytic"/>
</dbReference>
<dbReference type="GO" id="GO:0015074">
    <property type="term" value="P:DNA integration"/>
    <property type="evidence" value="ECO:0007669"/>
    <property type="project" value="UniProtKB-KW"/>
</dbReference>
<dbReference type="Proteomes" id="UP001139293">
    <property type="component" value="Unassembled WGS sequence"/>
</dbReference>
<comment type="subcellular location">
    <subcellularLocation>
        <location evidence="1">Cytoplasm</location>
    </subcellularLocation>
</comment>
<evidence type="ECO:0000256" key="3">
    <source>
        <dbReference type="ARBA" id="ARBA00022618"/>
    </source>
</evidence>
<dbReference type="GO" id="GO:0051301">
    <property type="term" value="P:cell division"/>
    <property type="evidence" value="ECO:0007669"/>
    <property type="project" value="UniProtKB-KW"/>
</dbReference>
<evidence type="ECO:0000256" key="2">
    <source>
        <dbReference type="ARBA" id="ARBA00022490"/>
    </source>
</evidence>
<keyword evidence="3" id="KW-0132">Cell division</keyword>
<evidence type="ECO:0000256" key="8">
    <source>
        <dbReference type="ARBA" id="ARBA00023306"/>
    </source>
</evidence>
<dbReference type="EMBL" id="JAKILB010000002">
    <property type="protein sequence ID" value="MCL1137729.1"/>
    <property type="molecule type" value="Genomic_DNA"/>
</dbReference>
<evidence type="ECO:0000259" key="10">
    <source>
        <dbReference type="PROSITE" id="PS51898"/>
    </source>
</evidence>
<name>A0A9X1Z8X4_9GAMM</name>
<evidence type="ECO:0000256" key="6">
    <source>
        <dbReference type="ARBA" id="ARBA00023125"/>
    </source>
</evidence>
<keyword evidence="8" id="KW-0131">Cell cycle</keyword>
<keyword evidence="13" id="KW-1185">Reference proteome</keyword>
<evidence type="ECO:0000259" key="11">
    <source>
        <dbReference type="PROSITE" id="PS51900"/>
    </source>
</evidence>
<keyword evidence="6 9" id="KW-0238">DNA-binding</keyword>
<proteinExistence type="predicted"/>
<evidence type="ECO:0000256" key="1">
    <source>
        <dbReference type="ARBA" id="ARBA00004496"/>
    </source>
</evidence>
<accession>A0A9X1Z8X4</accession>
<reference evidence="12" key="1">
    <citation type="submission" date="2022-01" db="EMBL/GenBank/DDBJ databases">
        <title>Whole genome-based taxonomy of the Shewanellaceae.</title>
        <authorList>
            <person name="Martin-Rodriguez A.J."/>
        </authorList>
    </citation>
    <scope>NUCLEOTIDE SEQUENCE</scope>
    <source>
        <strain evidence="12">KCTC 23973</strain>
    </source>
</reference>
<dbReference type="PANTHER" id="PTHR30349">
    <property type="entry name" value="PHAGE INTEGRASE-RELATED"/>
    <property type="match status" value="1"/>
</dbReference>
<keyword evidence="7" id="KW-0233">DNA recombination</keyword>
<keyword evidence="4" id="KW-0159">Chromosome partition</keyword>
<dbReference type="InterPro" id="IPR010998">
    <property type="entry name" value="Integrase_recombinase_N"/>
</dbReference>
<dbReference type="SUPFAM" id="SSF56349">
    <property type="entry name" value="DNA breaking-rejoining enzymes"/>
    <property type="match status" value="1"/>
</dbReference>
<dbReference type="GO" id="GO:0006310">
    <property type="term" value="P:DNA recombination"/>
    <property type="evidence" value="ECO:0007669"/>
    <property type="project" value="UniProtKB-KW"/>
</dbReference>
<keyword evidence="5" id="KW-0229">DNA integration</keyword>
<dbReference type="PROSITE" id="PS51900">
    <property type="entry name" value="CB"/>
    <property type="match status" value="1"/>
</dbReference>
<evidence type="ECO:0000313" key="12">
    <source>
        <dbReference type="EMBL" id="MCL1137729.1"/>
    </source>
</evidence>
<dbReference type="Pfam" id="PF00589">
    <property type="entry name" value="Phage_integrase"/>
    <property type="match status" value="1"/>
</dbReference>
<evidence type="ECO:0000256" key="9">
    <source>
        <dbReference type="PROSITE-ProRule" id="PRU01248"/>
    </source>
</evidence>
<feature type="domain" description="Tyr recombinase" evidence="10">
    <location>
        <begin position="120"/>
        <end position="311"/>
    </location>
</feature>
<comment type="caution">
    <text evidence="12">The sequence shown here is derived from an EMBL/GenBank/DDBJ whole genome shotgun (WGS) entry which is preliminary data.</text>
</comment>
<dbReference type="PANTHER" id="PTHR30349:SF77">
    <property type="entry name" value="TYROSINE RECOMBINASE XERC"/>
    <property type="match status" value="1"/>
</dbReference>
<evidence type="ECO:0000256" key="5">
    <source>
        <dbReference type="ARBA" id="ARBA00022908"/>
    </source>
</evidence>
<evidence type="ECO:0000256" key="7">
    <source>
        <dbReference type="ARBA" id="ARBA00023172"/>
    </source>
</evidence>
<dbReference type="Gene3D" id="1.10.443.10">
    <property type="entry name" value="Intergrase catalytic core"/>
    <property type="match status" value="1"/>
</dbReference>
<dbReference type="AlphaFoldDB" id="A0A9X1Z8X4"/>
<dbReference type="PROSITE" id="PS51898">
    <property type="entry name" value="TYR_RECOMBINASE"/>
    <property type="match status" value="1"/>
</dbReference>
<dbReference type="InterPro" id="IPR044068">
    <property type="entry name" value="CB"/>
</dbReference>
<dbReference type="GO" id="GO:0007059">
    <property type="term" value="P:chromosome segregation"/>
    <property type="evidence" value="ECO:0007669"/>
    <property type="project" value="UniProtKB-KW"/>
</dbReference>
<keyword evidence="2" id="KW-0963">Cytoplasm</keyword>
<evidence type="ECO:0000313" key="13">
    <source>
        <dbReference type="Proteomes" id="UP001139293"/>
    </source>
</evidence>
<evidence type="ECO:0000256" key="4">
    <source>
        <dbReference type="ARBA" id="ARBA00022829"/>
    </source>
</evidence>
<sequence>MDKPTTKRIWRCAKYYFELCLAKGQSSDTVRGKRGGLKKFFLWCIERNVTYIDQIDLDLMDDYAAYLNAYRKPLDGQPLCPAQKRNLLTFVKTFVKYMHIKKLLPTNLLENIELPSKGEQIPKALYTTDEIETILEQPLLFGVKGLRDRAILETFFATGIRRGELVKLNIDDVDFNSKLVRIHGKGKKERLVPISQRGCEWLAFYIGKIRPMFAFIGSGKALFLANNGKRYVPSKLSDTASRYVKLAGFDRTGACHLYRHNTATTMLDNLLNRHVCPDLNGKWVGEITSTFKNESGEYFSKTVEMLISADFIGFDIRLKSLDKYQRSTVVQSEVFRDARDGNFYLSYLFESVIDQPLPTDNSKFDGAAKLTVRFDENNIVLVGTYWTNRAWQRGQNTAGKIELRRE</sequence>
<dbReference type="InterPro" id="IPR013762">
    <property type="entry name" value="Integrase-like_cat_sf"/>
</dbReference>
<dbReference type="GO" id="GO:0003677">
    <property type="term" value="F:DNA binding"/>
    <property type="evidence" value="ECO:0007669"/>
    <property type="project" value="UniProtKB-UniRule"/>
</dbReference>
<dbReference type="GO" id="GO:0005737">
    <property type="term" value="C:cytoplasm"/>
    <property type="evidence" value="ECO:0007669"/>
    <property type="project" value="UniProtKB-SubCell"/>
</dbReference>
<dbReference type="Gene3D" id="1.10.150.130">
    <property type="match status" value="1"/>
</dbReference>
<dbReference type="RefSeq" id="WP_248948855.1">
    <property type="nucleotide sequence ID" value="NZ_JAKILB010000002.1"/>
</dbReference>
<protein>
    <submittedName>
        <fullName evidence="12">Tyrosine-type recombinase/integrase</fullName>
    </submittedName>
</protein>
<dbReference type="InterPro" id="IPR050090">
    <property type="entry name" value="Tyrosine_recombinase_XerCD"/>
</dbReference>
<feature type="domain" description="Core-binding (CB)" evidence="11">
    <location>
        <begin position="7"/>
        <end position="99"/>
    </location>
</feature>
<dbReference type="InterPro" id="IPR011010">
    <property type="entry name" value="DNA_brk_join_enz"/>
</dbReference>